<dbReference type="SMART" id="SM00267">
    <property type="entry name" value="GGDEF"/>
    <property type="match status" value="1"/>
</dbReference>
<dbReference type="PROSITE" id="PS50887">
    <property type="entry name" value="GGDEF"/>
    <property type="match status" value="1"/>
</dbReference>
<dbReference type="RefSeq" id="WP_176070013.1">
    <property type="nucleotide sequence ID" value="NZ_JABWMJ010000007.1"/>
</dbReference>
<dbReference type="SMART" id="SM00052">
    <property type="entry name" value="EAL"/>
    <property type="match status" value="1"/>
</dbReference>
<dbReference type="CDD" id="cd01948">
    <property type="entry name" value="EAL"/>
    <property type="match status" value="1"/>
</dbReference>
<dbReference type="SUPFAM" id="SSF55073">
    <property type="entry name" value="Nucleotide cyclase"/>
    <property type="match status" value="1"/>
</dbReference>
<feature type="transmembrane region" description="Helical" evidence="1">
    <location>
        <begin position="103"/>
        <end position="125"/>
    </location>
</feature>
<feature type="domain" description="GGDEF" evidence="3">
    <location>
        <begin position="266"/>
        <end position="398"/>
    </location>
</feature>
<feature type="transmembrane region" description="Helical" evidence="1">
    <location>
        <begin position="12"/>
        <end position="32"/>
    </location>
</feature>
<dbReference type="InterPro" id="IPR001633">
    <property type="entry name" value="EAL_dom"/>
</dbReference>
<comment type="caution">
    <text evidence="4">The sequence shown here is derived from an EMBL/GenBank/DDBJ whole genome shotgun (WGS) entry which is preliminary data.</text>
</comment>
<dbReference type="InterPro" id="IPR043128">
    <property type="entry name" value="Rev_trsase/Diguanyl_cyclase"/>
</dbReference>
<feature type="transmembrane region" description="Helical" evidence="1">
    <location>
        <begin position="191"/>
        <end position="214"/>
    </location>
</feature>
<sequence>MDFFDNNRLLAGIAGFLISAPLLWLCAEIGAAARERSANVARRLRASSILIGTGALWWPGHVAAERDPFAGSSVGIAIVGAMLAATLAFLASATAGAATRKTLPSFVGLGAVTLLVAYAHSLFAAPGVVRAAMLGVSWAPLLAVGVLSVALVALHVDGLGGKRAALARLGAAAAGALTLAFATTSATSTSIVGAAAVTECLLMLALIAMAAVLLHTLGQSNVRDGPATRRSVTPPPTVDSLTQLPTRVYFEDRLAAAATKCDASGSRLALLFIDLDGFKPVNDTYGHSIGDLVLEQVGQRLKSMSRGRDVVARVGGDEFLLLLSNVATQESVAQVATRLIDGLSLPYAVDGREVMISCSVGIALYPDGCSHQKLIARADAAMYSSKRAGGSNHCFYSPAMDADAEAQFDLLRDLRKALANNELELFYQPKMDATSGKVTAVEALLRWKHPTRGTLLPGVFVPIAERSGLIGAIGNWVIEDACRQSRAWRDKGLRMRVAINLSAHQMRQDDIVERITGALEHYRIHPSLITCEITESAAMEDTKMTQATFRRLGELGVHLSIDDFGTGYSSLAYLRKLPAEELKIDRSFIMDLEHSADARAVVDAVTKLAHALGLKVVAEGVENQRQQQILESMHIDELQGFLFAKPMSGRALLLWAMNDRSESAVFKPSLFSETRSSEEIA</sequence>
<keyword evidence="5" id="KW-1185">Reference proteome</keyword>
<dbReference type="PROSITE" id="PS50883">
    <property type="entry name" value="EAL"/>
    <property type="match status" value="1"/>
</dbReference>
<keyword evidence="1" id="KW-0472">Membrane</keyword>
<dbReference type="AlphaFoldDB" id="A0A7Y6NPW5"/>
<dbReference type="CDD" id="cd01949">
    <property type="entry name" value="GGDEF"/>
    <property type="match status" value="1"/>
</dbReference>
<evidence type="ECO:0000256" key="1">
    <source>
        <dbReference type="SAM" id="Phobius"/>
    </source>
</evidence>
<dbReference type="SUPFAM" id="SSF141868">
    <property type="entry name" value="EAL domain-like"/>
    <property type="match status" value="1"/>
</dbReference>
<feature type="transmembrane region" description="Helical" evidence="1">
    <location>
        <begin position="131"/>
        <end position="154"/>
    </location>
</feature>
<evidence type="ECO:0000313" key="4">
    <source>
        <dbReference type="EMBL" id="NUZ07156.1"/>
    </source>
</evidence>
<dbReference type="InterPro" id="IPR000160">
    <property type="entry name" value="GGDEF_dom"/>
</dbReference>
<keyword evidence="1" id="KW-0812">Transmembrane</keyword>
<dbReference type="PANTHER" id="PTHR44757:SF2">
    <property type="entry name" value="BIOFILM ARCHITECTURE MAINTENANCE PROTEIN MBAA"/>
    <property type="match status" value="1"/>
</dbReference>
<organism evidence="4 5">
    <name type="scientific">Piscinibacter koreensis</name>
    <dbReference type="NCBI Taxonomy" id="2742824"/>
    <lineage>
        <taxon>Bacteria</taxon>
        <taxon>Pseudomonadati</taxon>
        <taxon>Pseudomonadota</taxon>
        <taxon>Betaproteobacteria</taxon>
        <taxon>Burkholderiales</taxon>
        <taxon>Sphaerotilaceae</taxon>
        <taxon>Piscinibacter</taxon>
    </lineage>
</organism>
<gene>
    <name evidence="4" type="ORF">HQN59_15440</name>
</gene>
<evidence type="ECO:0000313" key="5">
    <source>
        <dbReference type="Proteomes" id="UP000529637"/>
    </source>
</evidence>
<dbReference type="InterPro" id="IPR052155">
    <property type="entry name" value="Biofilm_reg_signaling"/>
</dbReference>
<dbReference type="Proteomes" id="UP000529637">
    <property type="component" value="Unassembled WGS sequence"/>
</dbReference>
<name>A0A7Y6NPW5_9BURK</name>
<dbReference type="EMBL" id="JABWMJ010000007">
    <property type="protein sequence ID" value="NUZ07156.1"/>
    <property type="molecule type" value="Genomic_DNA"/>
</dbReference>
<dbReference type="Gene3D" id="3.20.20.450">
    <property type="entry name" value="EAL domain"/>
    <property type="match status" value="1"/>
</dbReference>
<dbReference type="FunFam" id="3.20.20.450:FF:000001">
    <property type="entry name" value="Cyclic di-GMP phosphodiesterase yahA"/>
    <property type="match status" value="1"/>
</dbReference>
<evidence type="ECO:0000259" key="3">
    <source>
        <dbReference type="PROSITE" id="PS50887"/>
    </source>
</evidence>
<dbReference type="Gene3D" id="3.30.70.270">
    <property type="match status" value="1"/>
</dbReference>
<feature type="domain" description="EAL" evidence="2">
    <location>
        <begin position="407"/>
        <end position="660"/>
    </location>
</feature>
<evidence type="ECO:0000259" key="2">
    <source>
        <dbReference type="PROSITE" id="PS50883"/>
    </source>
</evidence>
<proteinExistence type="predicted"/>
<dbReference type="PANTHER" id="PTHR44757">
    <property type="entry name" value="DIGUANYLATE CYCLASE DGCP"/>
    <property type="match status" value="1"/>
</dbReference>
<dbReference type="Pfam" id="PF00563">
    <property type="entry name" value="EAL"/>
    <property type="match status" value="1"/>
</dbReference>
<accession>A0A7Y6NPW5</accession>
<dbReference type="Pfam" id="PF00990">
    <property type="entry name" value="GGDEF"/>
    <property type="match status" value="1"/>
</dbReference>
<dbReference type="InterPro" id="IPR029787">
    <property type="entry name" value="Nucleotide_cyclase"/>
</dbReference>
<feature type="transmembrane region" description="Helical" evidence="1">
    <location>
        <begin position="69"/>
        <end position="91"/>
    </location>
</feature>
<dbReference type="InterPro" id="IPR035919">
    <property type="entry name" value="EAL_sf"/>
</dbReference>
<feature type="transmembrane region" description="Helical" evidence="1">
    <location>
        <begin position="44"/>
        <end position="63"/>
    </location>
</feature>
<dbReference type="NCBIfam" id="TIGR00254">
    <property type="entry name" value="GGDEF"/>
    <property type="match status" value="1"/>
</dbReference>
<reference evidence="4 5" key="1">
    <citation type="submission" date="2020-06" db="EMBL/GenBank/DDBJ databases">
        <title>Schlegella sp. ID0723 isolated from air conditioner.</title>
        <authorList>
            <person name="Kim D.Y."/>
            <person name="Kim D.-U."/>
        </authorList>
    </citation>
    <scope>NUCLEOTIDE SEQUENCE [LARGE SCALE GENOMIC DNA]</scope>
    <source>
        <strain evidence="4 5">ID0723</strain>
    </source>
</reference>
<keyword evidence="1" id="KW-1133">Transmembrane helix</keyword>
<protein>
    <submittedName>
        <fullName evidence="4">EAL domain-containing protein</fullName>
    </submittedName>
</protein>